<accession>A0A921RYX3</accession>
<name>A0A921RYX3_SORBI</name>
<dbReference type="EMBL" id="CM027680">
    <property type="protein sequence ID" value="KAG0548435.1"/>
    <property type="molecule type" value="Genomic_DNA"/>
</dbReference>
<dbReference type="AlphaFoldDB" id="A0A921RYX3"/>
<protein>
    <submittedName>
        <fullName evidence="1">Uncharacterized protein</fullName>
    </submittedName>
</protein>
<sequence length="68" mass="7459">MAAILQLLSDPFASSSSSFSLHCLVSNLLSGLAPAPALRERGSMNIQVSTTFLGFFSRYFPWTFFIPL</sequence>
<organism evidence="1 2">
    <name type="scientific">Sorghum bicolor</name>
    <name type="common">Sorghum</name>
    <name type="synonym">Sorghum vulgare</name>
    <dbReference type="NCBI Taxonomy" id="4558"/>
    <lineage>
        <taxon>Eukaryota</taxon>
        <taxon>Viridiplantae</taxon>
        <taxon>Streptophyta</taxon>
        <taxon>Embryophyta</taxon>
        <taxon>Tracheophyta</taxon>
        <taxon>Spermatophyta</taxon>
        <taxon>Magnoliopsida</taxon>
        <taxon>Liliopsida</taxon>
        <taxon>Poales</taxon>
        <taxon>Poaceae</taxon>
        <taxon>PACMAD clade</taxon>
        <taxon>Panicoideae</taxon>
        <taxon>Andropogonodae</taxon>
        <taxon>Andropogoneae</taxon>
        <taxon>Sorghinae</taxon>
        <taxon>Sorghum</taxon>
    </lineage>
</organism>
<evidence type="ECO:0000313" key="1">
    <source>
        <dbReference type="EMBL" id="KAG0548435.1"/>
    </source>
</evidence>
<proteinExistence type="predicted"/>
<reference evidence="1" key="1">
    <citation type="journal article" date="2019" name="BMC Genomics">
        <title>A new reference genome for Sorghum bicolor reveals high levels of sequence similarity between sweet and grain genotypes: implications for the genetics of sugar metabolism.</title>
        <authorList>
            <person name="Cooper E.A."/>
            <person name="Brenton Z.W."/>
            <person name="Flinn B.S."/>
            <person name="Jenkins J."/>
            <person name="Shu S."/>
            <person name="Flowers D."/>
            <person name="Luo F."/>
            <person name="Wang Y."/>
            <person name="Xia P."/>
            <person name="Barry K."/>
            <person name="Daum C."/>
            <person name="Lipzen A."/>
            <person name="Yoshinaga Y."/>
            <person name="Schmutz J."/>
            <person name="Saski C."/>
            <person name="Vermerris W."/>
            <person name="Kresovich S."/>
        </authorList>
    </citation>
    <scope>NUCLEOTIDE SEQUENCE</scope>
</reference>
<comment type="caution">
    <text evidence="1">The sequence shown here is derived from an EMBL/GenBank/DDBJ whole genome shotgun (WGS) entry which is preliminary data.</text>
</comment>
<reference evidence="1" key="2">
    <citation type="submission" date="2020-10" db="EMBL/GenBank/DDBJ databases">
        <authorList>
            <person name="Cooper E.A."/>
            <person name="Brenton Z.W."/>
            <person name="Flinn B.S."/>
            <person name="Jenkins J."/>
            <person name="Shu S."/>
            <person name="Flowers D."/>
            <person name="Luo F."/>
            <person name="Wang Y."/>
            <person name="Xia P."/>
            <person name="Barry K."/>
            <person name="Daum C."/>
            <person name="Lipzen A."/>
            <person name="Yoshinaga Y."/>
            <person name="Schmutz J."/>
            <person name="Saski C."/>
            <person name="Vermerris W."/>
            <person name="Kresovich S."/>
        </authorList>
    </citation>
    <scope>NUCLEOTIDE SEQUENCE</scope>
</reference>
<evidence type="ECO:0000313" key="2">
    <source>
        <dbReference type="Proteomes" id="UP000807115"/>
    </source>
</evidence>
<dbReference type="Proteomes" id="UP000807115">
    <property type="component" value="Chromosome 1"/>
</dbReference>
<gene>
    <name evidence="1" type="ORF">BDA96_01G167100</name>
</gene>